<feature type="binding site" evidence="10">
    <location>
        <position position="91"/>
    </location>
    <ligand>
        <name>Zn(2+)</name>
        <dbReference type="ChEBI" id="CHEBI:29105"/>
    </ligand>
</feature>
<name>A0A1F4TJ48_UNCSA</name>
<dbReference type="FunFam" id="1.10.10.10:FF:000007">
    <property type="entry name" value="Ferric uptake regulation protein"/>
    <property type="match status" value="1"/>
</dbReference>
<dbReference type="InterPro" id="IPR043135">
    <property type="entry name" value="Fur_C"/>
</dbReference>
<accession>A0A1F4TJ48</accession>
<keyword evidence="8" id="KW-0238">DNA-binding</keyword>
<dbReference type="GO" id="GO:0000976">
    <property type="term" value="F:transcription cis-regulatory region binding"/>
    <property type="evidence" value="ECO:0007669"/>
    <property type="project" value="TreeGrafter"/>
</dbReference>
<comment type="caution">
    <text evidence="11">The sequence shown here is derived from an EMBL/GenBank/DDBJ whole genome shotgun (WGS) entry which is preliminary data.</text>
</comment>
<gene>
    <name evidence="11" type="ORF">A2462_03820</name>
</gene>
<dbReference type="GO" id="GO:1900376">
    <property type="term" value="P:regulation of secondary metabolite biosynthetic process"/>
    <property type="evidence" value="ECO:0007669"/>
    <property type="project" value="TreeGrafter"/>
</dbReference>
<evidence type="ECO:0000256" key="1">
    <source>
        <dbReference type="ARBA" id="ARBA00004496"/>
    </source>
</evidence>
<keyword evidence="5 10" id="KW-0479">Metal-binding</keyword>
<keyword evidence="3" id="KW-0963">Cytoplasm</keyword>
<feature type="binding site" evidence="10">
    <location>
        <position position="94"/>
    </location>
    <ligand>
        <name>Zn(2+)</name>
        <dbReference type="ChEBI" id="CHEBI:29105"/>
    </ligand>
</feature>
<feature type="binding site" evidence="10">
    <location>
        <position position="129"/>
    </location>
    <ligand>
        <name>Zn(2+)</name>
        <dbReference type="ChEBI" id="CHEBI:29105"/>
    </ligand>
</feature>
<dbReference type="SUPFAM" id="SSF46785">
    <property type="entry name" value="Winged helix' DNA-binding domain"/>
    <property type="match status" value="1"/>
</dbReference>
<keyword evidence="7" id="KW-0805">Transcription regulation</keyword>
<dbReference type="Gene3D" id="1.10.10.10">
    <property type="entry name" value="Winged helix-like DNA-binding domain superfamily/Winged helix DNA-binding domain"/>
    <property type="match status" value="1"/>
</dbReference>
<reference evidence="11 12" key="1">
    <citation type="journal article" date="2016" name="Nat. Commun.">
        <title>Thousands of microbial genomes shed light on interconnected biogeochemical processes in an aquifer system.</title>
        <authorList>
            <person name="Anantharaman K."/>
            <person name="Brown C.T."/>
            <person name="Hug L.A."/>
            <person name="Sharon I."/>
            <person name="Castelle C.J."/>
            <person name="Probst A.J."/>
            <person name="Thomas B.C."/>
            <person name="Singh A."/>
            <person name="Wilkins M.J."/>
            <person name="Karaoz U."/>
            <person name="Brodie E.L."/>
            <person name="Williams K.H."/>
            <person name="Hubbard S.S."/>
            <person name="Banfield J.F."/>
        </authorList>
    </citation>
    <scope>NUCLEOTIDE SEQUENCE [LARGE SCALE GENOMIC DNA]</scope>
</reference>
<dbReference type="GO" id="GO:0003700">
    <property type="term" value="F:DNA-binding transcription factor activity"/>
    <property type="evidence" value="ECO:0007669"/>
    <property type="project" value="InterPro"/>
</dbReference>
<evidence type="ECO:0000256" key="7">
    <source>
        <dbReference type="ARBA" id="ARBA00023015"/>
    </source>
</evidence>
<sequence>MKLIQDKLESKGLRSSQQRMKILQYLDQHRTHPTVEEIYNGLVKEMPTLSRTTIYNTLQLFLEHALISGLTISGSESRFDFETTPHSHFFCKECGVVMDVEKVDCPCENRGVISGNRIDEVHLYLKGVCKNCLTKSKGGKK</sequence>
<evidence type="ECO:0000256" key="8">
    <source>
        <dbReference type="ARBA" id="ARBA00023125"/>
    </source>
</evidence>
<dbReference type="CDD" id="cd07153">
    <property type="entry name" value="Fur_like"/>
    <property type="match status" value="1"/>
</dbReference>
<evidence type="ECO:0000256" key="9">
    <source>
        <dbReference type="ARBA" id="ARBA00023163"/>
    </source>
</evidence>
<dbReference type="GO" id="GO:0005737">
    <property type="term" value="C:cytoplasm"/>
    <property type="evidence" value="ECO:0007669"/>
    <property type="project" value="UniProtKB-SubCell"/>
</dbReference>
<dbReference type="PANTHER" id="PTHR33202:SF8">
    <property type="entry name" value="PEROXIDE-RESPONSIVE REPRESSOR PERR"/>
    <property type="match status" value="1"/>
</dbReference>
<keyword evidence="9" id="KW-0804">Transcription</keyword>
<evidence type="ECO:0000313" key="11">
    <source>
        <dbReference type="EMBL" id="OGC32745.1"/>
    </source>
</evidence>
<keyword evidence="4" id="KW-0678">Repressor</keyword>
<dbReference type="GO" id="GO:0008270">
    <property type="term" value="F:zinc ion binding"/>
    <property type="evidence" value="ECO:0007669"/>
    <property type="project" value="TreeGrafter"/>
</dbReference>
<evidence type="ECO:0000256" key="2">
    <source>
        <dbReference type="ARBA" id="ARBA00007957"/>
    </source>
</evidence>
<evidence type="ECO:0000256" key="6">
    <source>
        <dbReference type="ARBA" id="ARBA00022833"/>
    </source>
</evidence>
<evidence type="ECO:0000256" key="5">
    <source>
        <dbReference type="ARBA" id="ARBA00022723"/>
    </source>
</evidence>
<dbReference type="GO" id="GO:0045892">
    <property type="term" value="P:negative regulation of DNA-templated transcription"/>
    <property type="evidence" value="ECO:0007669"/>
    <property type="project" value="TreeGrafter"/>
</dbReference>
<dbReference type="EMBL" id="MEUI01000046">
    <property type="protein sequence ID" value="OGC32745.1"/>
    <property type="molecule type" value="Genomic_DNA"/>
</dbReference>
<dbReference type="AlphaFoldDB" id="A0A1F4TJ48"/>
<dbReference type="Proteomes" id="UP000177309">
    <property type="component" value="Unassembled WGS sequence"/>
</dbReference>
<feature type="binding site" evidence="10">
    <location>
        <position position="132"/>
    </location>
    <ligand>
        <name>Zn(2+)</name>
        <dbReference type="ChEBI" id="CHEBI:29105"/>
    </ligand>
</feature>
<comment type="similarity">
    <text evidence="2">Belongs to the Fur family.</text>
</comment>
<evidence type="ECO:0008006" key="13">
    <source>
        <dbReference type="Google" id="ProtNLM"/>
    </source>
</evidence>
<dbReference type="InterPro" id="IPR036390">
    <property type="entry name" value="WH_DNA-bd_sf"/>
</dbReference>
<dbReference type="InterPro" id="IPR002481">
    <property type="entry name" value="FUR"/>
</dbReference>
<protein>
    <recommendedName>
        <fullName evidence="13">Transcriptional repressor</fullName>
    </recommendedName>
</protein>
<dbReference type="Gene3D" id="3.30.1490.190">
    <property type="match status" value="1"/>
</dbReference>
<comment type="subcellular location">
    <subcellularLocation>
        <location evidence="1">Cytoplasm</location>
    </subcellularLocation>
</comment>
<evidence type="ECO:0000256" key="3">
    <source>
        <dbReference type="ARBA" id="ARBA00022490"/>
    </source>
</evidence>
<evidence type="ECO:0000256" key="4">
    <source>
        <dbReference type="ARBA" id="ARBA00022491"/>
    </source>
</evidence>
<proteinExistence type="inferred from homology"/>
<keyword evidence="6 10" id="KW-0862">Zinc</keyword>
<dbReference type="Pfam" id="PF01475">
    <property type="entry name" value="FUR"/>
    <property type="match status" value="1"/>
</dbReference>
<evidence type="ECO:0000313" key="12">
    <source>
        <dbReference type="Proteomes" id="UP000177309"/>
    </source>
</evidence>
<comment type="cofactor">
    <cofactor evidence="10">
        <name>Zn(2+)</name>
        <dbReference type="ChEBI" id="CHEBI:29105"/>
    </cofactor>
    <text evidence="10">Binds 1 zinc ion per subunit.</text>
</comment>
<evidence type="ECO:0000256" key="10">
    <source>
        <dbReference type="PIRSR" id="PIRSR602481-1"/>
    </source>
</evidence>
<dbReference type="InterPro" id="IPR036388">
    <property type="entry name" value="WH-like_DNA-bd_sf"/>
</dbReference>
<dbReference type="PANTHER" id="PTHR33202">
    <property type="entry name" value="ZINC UPTAKE REGULATION PROTEIN"/>
    <property type="match status" value="1"/>
</dbReference>
<organism evidence="11 12">
    <name type="scientific">candidate division WOR-1 bacterium RIFOXYC2_FULL_41_25</name>
    <dbReference type="NCBI Taxonomy" id="1802586"/>
    <lineage>
        <taxon>Bacteria</taxon>
        <taxon>Bacillati</taxon>
        <taxon>Saganbacteria</taxon>
    </lineage>
</organism>